<evidence type="ECO:0000313" key="1">
    <source>
        <dbReference type="EMBL" id="TKR58347.1"/>
    </source>
</evidence>
<name>A0A4U5LQU4_STECR</name>
<organism evidence="1 2">
    <name type="scientific">Steinernema carpocapsae</name>
    <name type="common">Entomopathogenic nematode</name>
    <dbReference type="NCBI Taxonomy" id="34508"/>
    <lineage>
        <taxon>Eukaryota</taxon>
        <taxon>Metazoa</taxon>
        <taxon>Ecdysozoa</taxon>
        <taxon>Nematoda</taxon>
        <taxon>Chromadorea</taxon>
        <taxon>Rhabditida</taxon>
        <taxon>Tylenchina</taxon>
        <taxon>Panagrolaimomorpha</taxon>
        <taxon>Strongyloidoidea</taxon>
        <taxon>Steinernematidae</taxon>
        <taxon>Steinernema</taxon>
    </lineage>
</organism>
<evidence type="ECO:0000313" key="2">
    <source>
        <dbReference type="Proteomes" id="UP000298663"/>
    </source>
</evidence>
<keyword evidence="2" id="KW-1185">Reference proteome</keyword>
<comment type="caution">
    <text evidence="1">The sequence shown here is derived from an EMBL/GenBank/DDBJ whole genome shotgun (WGS) entry which is preliminary data.</text>
</comment>
<sequence length="100" mass="11742">MFKKRTRQTGKRRHVWKWRHASGEVIYLHACLARTFFESPCTVLTDNDVHTGLLKKSFHQTTTTARHARRINCLKSDILPESVFESGPRRHRPGRAFNRV</sequence>
<dbReference type="AlphaFoldDB" id="A0A4U5LQU4"/>
<proteinExistence type="predicted"/>
<gene>
    <name evidence="1" type="ORF">L596_029802</name>
</gene>
<protein>
    <submittedName>
        <fullName evidence="1">Uncharacterized protein</fullName>
    </submittedName>
</protein>
<reference evidence="1 2" key="1">
    <citation type="journal article" date="2015" name="Genome Biol.">
        <title>Comparative genomics of Steinernema reveals deeply conserved gene regulatory networks.</title>
        <authorList>
            <person name="Dillman A.R."/>
            <person name="Macchietto M."/>
            <person name="Porter C.F."/>
            <person name="Rogers A."/>
            <person name="Williams B."/>
            <person name="Antoshechkin I."/>
            <person name="Lee M.M."/>
            <person name="Goodwin Z."/>
            <person name="Lu X."/>
            <person name="Lewis E.E."/>
            <person name="Goodrich-Blair H."/>
            <person name="Stock S.P."/>
            <person name="Adams B.J."/>
            <person name="Sternberg P.W."/>
            <person name="Mortazavi A."/>
        </authorList>
    </citation>
    <scope>NUCLEOTIDE SEQUENCE [LARGE SCALE GENOMIC DNA]</scope>
    <source>
        <strain evidence="1 2">ALL</strain>
    </source>
</reference>
<accession>A0A4U5LQU4</accession>
<dbReference type="EMBL" id="AZBU02000013">
    <property type="protein sequence ID" value="TKR58347.1"/>
    <property type="molecule type" value="Genomic_DNA"/>
</dbReference>
<reference evidence="1 2" key="2">
    <citation type="journal article" date="2019" name="G3 (Bethesda)">
        <title>Hybrid Assembly of the Genome of the Entomopathogenic Nematode Steinernema carpocapsae Identifies the X-Chromosome.</title>
        <authorList>
            <person name="Serra L."/>
            <person name="Macchietto M."/>
            <person name="Macias-Munoz A."/>
            <person name="McGill C.J."/>
            <person name="Rodriguez I.M."/>
            <person name="Rodriguez B."/>
            <person name="Murad R."/>
            <person name="Mortazavi A."/>
        </authorList>
    </citation>
    <scope>NUCLEOTIDE SEQUENCE [LARGE SCALE GENOMIC DNA]</scope>
    <source>
        <strain evidence="1 2">ALL</strain>
    </source>
</reference>
<dbReference type="Proteomes" id="UP000298663">
    <property type="component" value="Unassembled WGS sequence"/>
</dbReference>